<dbReference type="AlphaFoldDB" id="A0AAV6THY6"/>
<dbReference type="Proteomes" id="UP000827092">
    <property type="component" value="Unassembled WGS sequence"/>
</dbReference>
<sequence>MDATDRNTQWQAMASNKLSTREDFDKLAKFLRMHVLPEQAPDDEPQAVAVDPVPELPPMETDDELQAVATSPPPTDFKP</sequence>
<evidence type="ECO:0000256" key="1">
    <source>
        <dbReference type="SAM" id="MobiDB-lite"/>
    </source>
</evidence>
<proteinExistence type="predicted"/>
<reference evidence="2 3" key="1">
    <citation type="journal article" date="2022" name="Nat. Ecol. Evol.">
        <title>A masculinizing supergene underlies an exaggerated male reproductive morph in a spider.</title>
        <authorList>
            <person name="Hendrickx F."/>
            <person name="De Corte Z."/>
            <person name="Sonet G."/>
            <person name="Van Belleghem S.M."/>
            <person name="Kostlbacher S."/>
            <person name="Vangestel C."/>
        </authorList>
    </citation>
    <scope>NUCLEOTIDE SEQUENCE [LARGE SCALE GENOMIC DNA]</scope>
    <source>
        <strain evidence="2">W744_W776</strain>
    </source>
</reference>
<name>A0AAV6THY6_9ARAC</name>
<accession>A0AAV6THY6</accession>
<gene>
    <name evidence="2" type="ORF">JTE90_001311</name>
</gene>
<protein>
    <submittedName>
        <fullName evidence="2">Uncharacterized protein</fullName>
    </submittedName>
</protein>
<evidence type="ECO:0000313" key="3">
    <source>
        <dbReference type="Proteomes" id="UP000827092"/>
    </source>
</evidence>
<organism evidence="2 3">
    <name type="scientific">Oedothorax gibbosus</name>
    <dbReference type="NCBI Taxonomy" id="931172"/>
    <lineage>
        <taxon>Eukaryota</taxon>
        <taxon>Metazoa</taxon>
        <taxon>Ecdysozoa</taxon>
        <taxon>Arthropoda</taxon>
        <taxon>Chelicerata</taxon>
        <taxon>Arachnida</taxon>
        <taxon>Araneae</taxon>
        <taxon>Araneomorphae</taxon>
        <taxon>Entelegynae</taxon>
        <taxon>Araneoidea</taxon>
        <taxon>Linyphiidae</taxon>
        <taxon>Erigoninae</taxon>
        <taxon>Oedothorax</taxon>
    </lineage>
</organism>
<feature type="region of interest" description="Disordered" evidence="1">
    <location>
        <begin position="37"/>
        <end position="79"/>
    </location>
</feature>
<evidence type="ECO:0000313" key="2">
    <source>
        <dbReference type="EMBL" id="KAG8171298.1"/>
    </source>
</evidence>
<dbReference type="EMBL" id="JAFNEN010004185">
    <property type="protein sequence ID" value="KAG8171298.1"/>
    <property type="molecule type" value="Genomic_DNA"/>
</dbReference>
<comment type="caution">
    <text evidence="2">The sequence shown here is derived from an EMBL/GenBank/DDBJ whole genome shotgun (WGS) entry which is preliminary data.</text>
</comment>
<keyword evidence="3" id="KW-1185">Reference proteome</keyword>